<evidence type="ECO:0000313" key="4">
    <source>
        <dbReference type="Proteomes" id="UP000320762"/>
    </source>
</evidence>
<proteinExistence type="predicted"/>
<dbReference type="Pfam" id="PF00646">
    <property type="entry name" value="F-box"/>
    <property type="match status" value="1"/>
</dbReference>
<dbReference type="STRING" id="97359.A0A550BVJ9"/>
<name>A0A550BVJ9_9AGAR</name>
<dbReference type="InterPro" id="IPR001810">
    <property type="entry name" value="F-box_dom"/>
</dbReference>
<dbReference type="SUPFAM" id="SSF81383">
    <property type="entry name" value="F-box domain"/>
    <property type="match status" value="1"/>
</dbReference>
<sequence length="657" mass="75109">MRRSLRIASVNGIRKTAADDDGDQSFELSGGESADEFARRPARKRRKAKANTADERQEKRGKPSRQRVRGRLAALPEMPLDILYEIFRNMHPRDLLQASRTTKTLRSVLMSKSSIWIWKDSHAASDLPPVPPGMTVPQFVGLAYDRFCHFCSAPSVNSIIWIARVRCCRKCMLNEANFTPKDSLRYSSNNIILQLMSVCSPTSSFFMIFPSFEISDRRYYKTVVPIASVLDLYADYERDGVRYQSEEEMSQWIAKRKAQVKASNEHAALCEAWDAERQAGRDEELQNARDVRKAEILRRLKELGWADEIRHLDLTVFGDHELVRKPQPLTERIWRRIQGPLLEYLEGVKTERLAQEKMAALCSRRDILVEAYREFRLAKPFRTVLPGLGDIVTIQEIARVIENTPYDQVLTKSDLRALLDAVPQSYFDDWRDRCDTALVGVLNSSRRKTSWTKADLKLATTVFAYKDGFSNLSYPLVLVSDDLTRLPWNTKLGHDSLAATCRETPWSSKFLRAPHRHIVKELVVLAGLDPKTATPEEMDELDPWYACLNHPIKGRPYAMTWRYALSLTERDLKFELLSKDDANQARSYVEDVLGLLHVESMCVHCHARFAASTLAASQLMEHLTDAHGRATYRKGTDYALSFDDGRYGGVAYLPYAT</sequence>
<dbReference type="EMBL" id="VDMD01000065">
    <property type="protein sequence ID" value="TRM56574.1"/>
    <property type="molecule type" value="Genomic_DNA"/>
</dbReference>
<dbReference type="OrthoDB" id="2322499at2759"/>
<dbReference type="PROSITE" id="PS50181">
    <property type="entry name" value="FBOX"/>
    <property type="match status" value="1"/>
</dbReference>
<dbReference type="CDD" id="cd09917">
    <property type="entry name" value="F-box_SF"/>
    <property type="match status" value="1"/>
</dbReference>
<dbReference type="InterPro" id="IPR036047">
    <property type="entry name" value="F-box-like_dom_sf"/>
</dbReference>
<feature type="domain" description="F-box" evidence="2">
    <location>
        <begin position="72"/>
        <end position="119"/>
    </location>
</feature>
<accession>A0A550BVJ9</accession>
<keyword evidence="4" id="KW-1185">Reference proteome</keyword>
<feature type="compositionally biased region" description="Basic residues" evidence="1">
    <location>
        <begin position="40"/>
        <end position="49"/>
    </location>
</feature>
<reference evidence="3 4" key="1">
    <citation type="journal article" date="2019" name="New Phytol.">
        <title>Comparative genomics reveals unique wood-decay strategies and fruiting body development in the Schizophyllaceae.</title>
        <authorList>
            <person name="Almasi E."/>
            <person name="Sahu N."/>
            <person name="Krizsan K."/>
            <person name="Balint B."/>
            <person name="Kovacs G.M."/>
            <person name="Kiss B."/>
            <person name="Cseklye J."/>
            <person name="Drula E."/>
            <person name="Henrissat B."/>
            <person name="Nagy I."/>
            <person name="Chovatia M."/>
            <person name="Adam C."/>
            <person name="LaButti K."/>
            <person name="Lipzen A."/>
            <person name="Riley R."/>
            <person name="Grigoriev I.V."/>
            <person name="Nagy L.G."/>
        </authorList>
    </citation>
    <scope>NUCLEOTIDE SEQUENCE [LARGE SCALE GENOMIC DNA]</scope>
    <source>
        <strain evidence="3 4">NL-1724</strain>
    </source>
</reference>
<comment type="caution">
    <text evidence="3">The sequence shown here is derived from an EMBL/GenBank/DDBJ whole genome shotgun (WGS) entry which is preliminary data.</text>
</comment>
<protein>
    <recommendedName>
        <fullName evidence="2">F-box domain-containing protein</fullName>
    </recommendedName>
</protein>
<evidence type="ECO:0000313" key="3">
    <source>
        <dbReference type="EMBL" id="TRM56574.1"/>
    </source>
</evidence>
<gene>
    <name evidence="3" type="ORF">BD626DRAFT_518836</name>
</gene>
<feature type="region of interest" description="Disordered" evidence="1">
    <location>
        <begin position="1"/>
        <end position="70"/>
    </location>
</feature>
<evidence type="ECO:0000259" key="2">
    <source>
        <dbReference type="PROSITE" id="PS50181"/>
    </source>
</evidence>
<feature type="compositionally biased region" description="Basic and acidic residues" evidence="1">
    <location>
        <begin position="52"/>
        <end position="61"/>
    </location>
</feature>
<organism evidence="3 4">
    <name type="scientific">Schizophyllum amplum</name>
    <dbReference type="NCBI Taxonomy" id="97359"/>
    <lineage>
        <taxon>Eukaryota</taxon>
        <taxon>Fungi</taxon>
        <taxon>Dikarya</taxon>
        <taxon>Basidiomycota</taxon>
        <taxon>Agaricomycotina</taxon>
        <taxon>Agaricomycetes</taxon>
        <taxon>Agaricomycetidae</taxon>
        <taxon>Agaricales</taxon>
        <taxon>Schizophyllaceae</taxon>
        <taxon>Schizophyllum</taxon>
    </lineage>
</organism>
<dbReference type="Proteomes" id="UP000320762">
    <property type="component" value="Unassembled WGS sequence"/>
</dbReference>
<dbReference type="SMART" id="SM00256">
    <property type="entry name" value="FBOX"/>
    <property type="match status" value="1"/>
</dbReference>
<dbReference type="AlphaFoldDB" id="A0A550BVJ9"/>
<evidence type="ECO:0000256" key="1">
    <source>
        <dbReference type="SAM" id="MobiDB-lite"/>
    </source>
</evidence>